<keyword evidence="1" id="KW-0812">Transmembrane</keyword>
<comment type="caution">
    <text evidence="2">The sequence shown here is derived from an EMBL/GenBank/DDBJ whole genome shotgun (WGS) entry which is preliminary data.</text>
</comment>
<evidence type="ECO:0000313" key="2">
    <source>
        <dbReference type="EMBL" id="PCF95169.1"/>
    </source>
</evidence>
<dbReference type="RefSeq" id="WP_096652451.1">
    <property type="nucleotide sequence ID" value="NZ_NWUX01000012.1"/>
</dbReference>
<dbReference type="EMBL" id="NWUX01000012">
    <property type="protein sequence ID" value="PCF95169.1"/>
    <property type="molecule type" value="Genomic_DNA"/>
</dbReference>
<sequence length="94" mass="10629">MLNSHPLDEGLMMNTKSKRKLLWAVVLTALSITWLPYFGVFNTASMVMGLPQPLAVIIASNIVLTVCVILIYPLYFKPFIKKLEEKPLHEEAVK</sequence>
<feature type="transmembrane region" description="Helical" evidence="1">
    <location>
        <begin position="21"/>
        <end position="41"/>
    </location>
</feature>
<evidence type="ECO:0000256" key="1">
    <source>
        <dbReference type="SAM" id="Phobius"/>
    </source>
</evidence>
<gene>
    <name evidence="2" type="ORF">CPA45_13970</name>
</gene>
<feature type="transmembrane region" description="Helical" evidence="1">
    <location>
        <begin position="53"/>
        <end position="76"/>
    </location>
</feature>
<protein>
    <submittedName>
        <fullName evidence="2">Uncharacterized protein</fullName>
    </submittedName>
</protein>
<organism evidence="2 3">
    <name type="scientific">Vreelandella nigrificans</name>
    <dbReference type="NCBI Taxonomy" id="2042704"/>
    <lineage>
        <taxon>Bacteria</taxon>
        <taxon>Pseudomonadati</taxon>
        <taxon>Pseudomonadota</taxon>
        <taxon>Gammaproteobacteria</taxon>
        <taxon>Oceanospirillales</taxon>
        <taxon>Halomonadaceae</taxon>
        <taxon>Vreelandella</taxon>
    </lineage>
</organism>
<evidence type="ECO:0000313" key="3">
    <source>
        <dbReference type="Proteomes" id="UP000218677"/>
    </source>
</evidence>
<dbReference type="AlphaFoldDB" id="A0A2A4HLC9"/>
<keyword evidence="1" id="KW-1133">Transmembrane helix</keyword>
<dbReference type="OrthoDB" id="9919743at2"/>
<dbReference type="Proteomes" id="UP000218677">
    <property type="component" value="Unassembled WGS sequence"/>
</dbReference>
<proteinExistence type="predicted"/>
<reference evidence="3" key="1">
    <citation type="submission" date="2017-09" db="EMBL/GenBank/DDBJ databases">
        <authorList>
            <person name="Cho G.-S."/>
            <person name="Oguntoyinbo F.A."/>
            <person name="Cnockaert M."/>
            <person name="Kabisch J."/>
            <person name="Neve H."/>
            <person name="Bockelmann W."/>
            <person name="Wenning M."/>
            <person name="Franz C.M."/>
            <person name="Vandamme P."/>
        </authorList>
    </citation>
    <scope>NUCLEOTIDE SEQUENCE [LARGE SCALE GENOMIC DNA]</scope>
    <source>
        <strain evidence="3">MBT G8648</strain>
    </source>
</reference>
<name>A0A2A4HLC9_9GAMM</name>
<keyword evidence="3" id="KW-1185">Reference proteome</keyword>
<keyword evidence="1" id="KW-0472">Membrane</keyword>
<accession>A0A2A4HLC9</accession>